<feature type="domain" description="Copper amine oxidase catalytic" evidence="2">
    <location>
        <begin position="129"/>
        <end position="178"/>
    </location>
</feature>
<dbReference type="GO" id="GO:0009308">
    <property type="term" value="P:amine metabolic process"/>
    <property type="evidence" value="ECO:0007669"/>
    <property type="project" value="UniProtKB-UniRule"/>
</dbReference>
<evidence type="ECO:0000313" key="4">
    <source>
        <dbReference type="Proteomes" id="UP000594638"/>
    </source>
</evidence>
<protein>
    <recommendedName>
        <fullName evidence="1">Amine oxidase</fullName>
        <ecNumber evidence="1">1.4.3.-</ecNumber>
    </recommendedName>
</protein>
<organism evidence="3 4">
    <name type="scientific">Olea europaea subsp. europaea</name>
    <dbReference type="NCBI Taxonomy" id="158383"/>
    <lineage>
        <taxon>Eukaryota</taxon>
        <taxon>Viridiplantae</taxon>
        <taxon>Streptophyta</taxon>
        <taxon>Embryophyta</taxon>
        <taxon>Tracheophyta</taxon>
        <taxon>Spermatophyta</taxon>
        <taxon>Magnoliopsida</taxon>
        <taxon>eudicotyledons</taxon>
        <taxon>Gunneridae</taxon>
        <taxon>Pentapetalae</taxon>
        <taxon>asterids</taxon>
        <taxon>lamiids</taxon>
        <taxon>Lamiales</taxon>
        <taxon>Oleaceae</taxon>
        <taxon>Oleeae</taxon>
        <taxon>Olea</taxon>
    </lineage>
</organism>
<accession>A0A8S0QUH7</accession>
<evidence type="ECO:0000259" key="2">
    <source>
        <dbReference type="Pfam" id="PF01179"/>
    </source>
</evidence>
<dbReference type="GO" id="GO:0008131">
    <property type="term" value="F:primary methylamine oxidase activity"/>
    <property type="evidence" value="ECO:0007669"/>
    <property type="project" value="InterPro"/>
</dbReference>
<name>A0A8S0QUH7_OLEEU</name>
<dbReference type="Gene3D" id="2.70.98.20">
    <property type="entry name" value="Copper amine oxidase, catalytic domain"/>
    <property type="match status" value="2"/>
</dbReference>
<evidence type="ECO:0000313" key="3">
    <source>
        <dbReference type="EMBL" id="CAA2969543.1"/>
    </source>
</evidence>
<dbReference type="Gramene" id="OE9A067214T1">
    <property type="protein sequence ID" value="OE9A067214C1"/>
    <property type="gene ID" value="OE9A067214"/>
</dbReference>
<dbReference type="InterPro" id="IPR000269">
    <property type="entry name" value="Cu_amine_oxidase"/>
</dbReference>
<dbReference type="Pfam" id="PF01179">
    <property type="entry name" value="Cu_amine_oxid"/>
    <property type="match status" value="2"/>
</dbReference>
<proteinExistence type="inferred from homology"/>
<dbReference type="OrthoDB" id="5379943at2759"/>
<dbReference type="Proteomes" id="UP000594638">
    <property type="component" value="Unassembled WGS sequence"/>
</dbReference>
<keyword evidence="1" id="KW-0479">Metal-binding</keyword>
<dbReference type="EC" id="1.4.3.-" evidence="1"/>
<feature type="domain" description="Copper amine oxidase catalytic" evidence="2">
    <location>
        <begin position="2"/>
        <end position="128"/>
    </location>
</feature>
<sequence length="208" mass="23716">MIAPGLYAPVHRHFFVARMYMAVDRKPGEAHNQVVEVNVKVEEPGKDNVHNNAFYAEETLLRSELEAMRDCDPFLARHWIVMKFETRTVNRNRQLTGCRLVPGSNCLPLAGPEAKFMRRAAFLNHNLWQNRSLEEADIVLWYVFGIAHVPRLEDWPVMPVELIGFMLQPHGFFNCSPAVDVPPNACETDAKENDVKERPLPSGVIAKL</sequence>
<dbReference type="EMBL" id="CACTIH010001944">
    <property type="protein sequence ID" value="CAA2969543.1"/>
    <property type="molecule type" value="Genomic_DNA"/>
</dbReference>
<dbReference type="InterPro" id="IPR036460">
    <property type="entry name" value="Cu_amine_oxidase_C_sf"/>
</dbReference>
<comment type="similarity">
    <text evidence="1">Belongs to the copper/topaquinone oxidase family.</text>
</comment>
<dbReference type="SUPFAM" id="SSF49998">
    <property type="entry name" value="Amine oxidase catalytic domain"/>
    <property type="match status" value="1"/>
</dbReference>
<keyword evidence="1" id="KW-0801">TPQ</keyword>
<keyword evidence="1" id="KW-0560">Oxidoreductase</keyword>
<comment type="PTM">
    <text evidence="1">Topaquinone (TPQ) is generated by copper-dependent autoxidation of a specific tyrosyl residue.</text>
</comment>
<dbReference type="AlphaFoldDB" id="A0A8S0QUH7"/>
<keyword evidence="1" id="KW-0186">Copper</keyword>
<gene>
    <name evidence="3" type="ORF">OLEA9_A067214</name>
</gene>
<comment type="caution">
    <text evidence="3">The sequence shown here is derived from an EMBL/GenBank/DDBJ whole genome shotgun (WGS) entry which is preliminary data.</text>
</comment>
<dbReference type="PANTHER" id="PTHR10638:SF82">
    <property type="entry name" value="DIAMINE OXIDASE [COPPER-CONTAINING] 1, PEROXISOMAL"/>
    <property type="match status" value="1"/>
</dbReference>
<reference evidence="3 4" key="1">
    <citation type="submission" date="2019-12" db="EMBL/GenBank/DDBJ databases">
        <authorList>
            <person name="Alioto T."/>
            <person name="Alioto T."/>
            <person name="Gomez Garrido J."/>
        </authorList>
    </citation>
    <scope>NUCLEOTIDE SEQUENCE [LARGE SCALE GENOMIC DNA]</scope>
</reference>
<dbReference type="GO" id="GO:0048038">
    <property type="term" value="F:quinone binding"/>
    <property type="evidence" value="ECO:0007669"/>
    <property type="project" value="InterPro"/>
</dbReference>
<keyword evidence="4" id="KW-1185">Reference proteome</keyword>
<evidence type="ECO:0000256" key="1">
    <source>
        <dbReference type="RuleBase" id="RU000672"/>
    </source>
</evidence>
<comment type="cofactor">
    <cofactor evidence="1">
        <name>Cu cation</name>
        <dbReference type="ChEBI" id="CHEBI:23378"/>
    </cofactor>
    <text evidence="1">Contains 1 topaquinone per subunit.</text>
</comment>
<dbReference type="PANTHER" id="PTHR10638">
    <property type="entry name" value="COPPER AMINE OXIDASE"/>
    <property type="match status" value="1"/>
</dbReference>
<dbReference type="InterPro" id="IPR015798">
    <property type="entry name" value="Cu_amine_oxidase_C"/>
</dbReference>
<dbReference type="GO" id="GO:0005507">
    <property type="term" value="F:copper ion binding"/>
    <property type="evidence" value="ECO:0007669"/>
    <property type="project" value="InterPro"/>
</dbReference>